<evidence type="ECO:0000256" key="3">
    <source>
        <dbReference type="ARBA" id="ARBA00022448"/>
    </source>
</evidence>
<dbReference type="Gene3D" id="1.20.1250.20">
    <property type="entry name" value="MFS general substrate transporter like domains"/>
    <property type="match status" value="2"/>
</dbReference>
<dbReference type="PROSITE" id="PS00217">
    <property type="entry name" value="SUGAR_TRANSPORT_2"/>
    <property type="match status" value="1"/>
</dbReference>
<dbReference type="PANTHER" id="PTHR43528">
    <property type="entry name" value="ALPHA-KETOGLUTARATE PERMEASE"/>
    <property type="match status" value="1"/>
</dbReference>
<evidence type="ECO:0000256" key="9">
    <source>
        <dbReference type="SAM" id="MobiDB-lite"/>
    </source>
</evidence>
<feature type="transmembrane region" description="Helical" evidence="10">
    <location>
        <begin position="78"/>
        <end position="105"/>
    </location>
</feature>
<evidence type="ECO:0000256" key="2">
    <source>
        <dbReference type="ARBA" id="ARBA00008240"/>
    </source>
</evidence>
<protein>
    <submittedName>
        <fullName evidence="12">Major facilitator superfamily MFS_1</fullName>
    </submittedName>
</protein>
<dbReference type="OrthoDB" id="6766492at2"/>
<accession>A0A060PKU4</accession>
<dbReference type="PROSITE" id="PS50850">
    <property type="entry name" value="MFS"/>
    <property type="match status" value="1"/>
</dbReference>
<keyword evidence="6" id="KW-0769">Symport</keyword>
<dbReference type="HOGENOM" id="CLU_001265_39_0_4"/>
<evidence type="ECO:0000313" key="12">
    <source>
        <dbReference type="EMBL" id="BAO94191.1"/>
    </source>
</evidence>
<dbReference type="SUPFAM" id="SSF103473">
    <property type="entry name" value="MFS general substrate transporter"/>
    <property type="match status" value="1"/>
</dbReference>
<dbReference type="Proteomes" id="UP000013966">
    <property type="component" value="Plasmid p2"/>
</dbReference>
<feature type="transmembrane region" description="Helical" evidence="10">
    <location>
        <begin position="117"/>
        <end position="138"/>
    </location>
</feature>
<feature type="transmembrane region" description="Helical" evidence="10">
    <location>
        <begin position="332"/>
        <end position="353"/>
    </location>
</feature>
<name>A0A060PKU4_9BURK</name>
<dbReference type="RefSeq" id="WP_051180632.1">
    <property type="nucleotide sequence ID" value="NC_021295.1"/>
</dbReference>
<dbReference type="InterPro" id="IPR036259">
    <property type="entry name" value="MFS_trans_sf"/>
</dbReference>
<dbReference type="InterPro" id="IPR005829">
    <property type="entry name" value="Sugar_transporter_CS"/>
</dbReference>
<feature type="transmembrane region" description="Helical" evidence="10">
    <location>
        <begin position="267"/>
        <end position="288"/>
    </location>
</feature>
<evidence type="ECO:0000313" key="13">
    <source>
        <dbReference type="Proteomes" id="UP000013966"/>
    </source>
</evidence>
<evidence type="ECO:0000259" key="11">
    <source>
        <dbReference type="PROSITE" id="PS50850"/>
    </source>
</evidence>
<reference evidence="12 13" key="1">
    <citation type="journal article" date="2013" name="Genome Announc.">
        <title>Complete Genome Sequence of Burkholderia sp. Strain RPE64, Bacterial Symbiont of the Bean Bug Riptortus pedestris.</title>
        <authorList>
            <person name="Shibata T.F."/>
            <person name="Maeda T."/>
            <person name="Nikoh N."/>
            <person name="Yamaguchi K."/>
            <person name="Oshima K."/>
            <person name="Hattori M."/>
            <person name="Nishiyama T."/>
            <person name="Hasebe M."/>
            <person name="Fukatsu T."/>
            <person name="Kikuchi Y."/>
            <person name="Shigenobu S."/>
        </authorList>
    </citation>
    <scope>NUCLEOTIDE SEQUENCE [LARGE SCALE GENOMIC DNA]</scope>
    <source>
        <plasmid evidence="12 13">p2</plasmid>
    </source>
</reference>
<keyword evidence="8 10" id="KW-0472">Membrane</keyword>
<keyword evidence="12" id="KW-0614">Plasmid</keyword>
<dbReference type="InterPro" id="IPR005828">
    <property type="entry name" value="MFS_sugar_transport-like"/>
</dbReference>
<dbReference type="GO" id="GO:0015293">
    <property type="term" value="F:symporter activity"/>
    <property type="evidence" value="ECO:0007669"/>
    <property type="project" value="UniProtKB-KW"/>
</dbReference>
<comment type="subcellular location">
    <subcellularLocation>
        <location evidence="1">Cell membrane</location>
        <topology evidence="1">Multi-pass membrane protein</topology>
    </subcellularLocation>
</comment>
<feature type="domain" description="Major facilitator superfamily (MFS) profile" evidence="11">
    <location>
        <begin position="42"/>
        <end position="453"/>
    </location>
</feature>
<dbReference type="KEGG" id="buo:BRPE64_ECDS03090"/>
<keyword evidence="5 10" id="KW-0812">Transmembrane</keyword>
<geneLocation type="plasmid" evidence="12 13">
    <name>p2</name>
</geneLocation>
<feature type="transmembrane region" description="Helical" evidence="10">
    <location>
        <begin position="404"/>
        <end position="423"/>
    </location>
</feature>
<feature type="transmembrane region" description="Helical" evidence="10">
    <location>
        <begin position="214"/>
        <end position="233"/>
    </location>
</feature>
<evidence type="ECO:0000256" key="8">
    <source>
        <dbReference type="ARBA" id="ARBA00023136"/>
    </source>
</evidence>
<evidence type="ECO:0000256" key="1">
    <source>
        <dbReference type="ARBA" id="ARBA00004651"/>
    </source>
</evidence>
<sequence>MEAQNLIANDEGSSSSTTARSSRPGWSDARTGVPSGTSSRTVVFAASIGNALEWYDLIIYGVLAIPISKVFFPAHSELVSLLIALATFGASFLMRPIGALCLGSYADRHGRKAGMRLTILIMGCGTLAIAVAPTYAVAGLAAPVIIVCAKFLQGFSAGGEFGTSVSFLVEHAPENRRGLFASFQIVGVGLAATLASLVGFGSNRLFTPAEIMEWAWRIPFLLGLTILPIAWFIRRKVSETPVFETIANEGPRGSPLRESLSASKLRIVSAIGLYCLAASTNYLLGVYIPTYATRELGISAASAFWGTLGFSLVQVFMAPVFGALSDIVGRRILIATGLVLVAAAVIPAFQIMLHFRSAASLIACMACLGILVTLFQAPVPAFLSELFPTRTRTTGLAVIHNLNFTVFGGFAPLLMTLLIAATADRLVPAYYVLITAALAVCGLRNLVASKRREARLNGAV</sequence>
<dbReference type="FunFam" id="1.20.1250.20:FF:000001">
    <property type="entry name" value="Dicarboxylate MFS transporter"/>
    <property type="match status" value="1"/>
</dbReference>
<evidence type="ECO:0000256" key="5">
    <source>
        <dbReference type="ARBA" id="ARBA00022692"/>
    </source>
</evidence>
<dbReference type="InterPro" id="IPR011701">
    <property type="entry name" value="MFS"/>
</dbReference>
<dbReference type="Pfam" id="PF00083">
    <property type="entry name" value="Sugar_tr"/>
    <property type="match status" value="1"/>
</dbReference>
<feature type="compositionally biased region" description="Low complexity" evidence="9">
    <location>
        <begin position="13"/>
        <end position="23"/>
    </location>
</feature>
<organism evidence="12 13">
    <name type="scientific">Caballeronia insecticola</name>
    <dbReference type="NCBI Taxonomy" id="758793"/>
    <lineage>
        <taxon>Bacteria</taxon>
        <taxon>Pseudomonadati</taxon>
        <taxon>Pseudomonadota</taxon>
        <taxon>Betaproteobacteria</taxon>
        <taxon>Burkholderiales</taxon>
        <taxon>Burkholderiaceae</taxon>
        <taxon>Caballeronia</taxon>
    </lineage>
</organism>
<evidence type="ECO:0000256" key="4">
    <source>
        <dbReference type="ARBA" id="ARBA00022475"/>
    </source>
</evidence>
<dbReference type="PANTHER" id="PTHR43528:SF8">
    <property type="entry name" value="BLR0239 PROTEIN"/>
    <property type="match status" value="1"/>
</dbReference>
<evidence type="ECO:0000256" key="10">
    <source>
        <dbReference type="SAM" id="Phobius"/>
    </source>
</evidence>
<keyword evidence="7 10" id="KW-1133">Transmembrane helix</keyword>
<evidence type="ECO:0000256" key="6">
    <source>
        <dbReference type="ARBA" id="ARBA00022847"/>
    </source>
</evidence>
<keyword evidence="3" id="KW-0813">Transport</keyword>
<feature type="transmembrane region" description="Helical" evidence="10">
    <location>
        <begin position="300"/>
        <end position="320"/>
    </location>
</feature>
<feature type="transmembrane region" description="Helical" evidence="10">
    <location>
        <begin position="429"/>
        <end position="447"/>
    </location>
</feature>
<reference evidence="12 13" key="2">
    <citation type="journal article" date="2018" name="Int. J. Syst. Evol. Microbiol.">
        <title>Burkholderia insecticola sp. nov., a gut symbiotic bacterium of the bean bug Riptortus pedestris.</title>
        <authorList>
            <person name="Takeshita K."/>
            <person name="Tamaki H."/>
            <person name="Ohbayashi T."/>
            <person name="Meng X.-Y."/>
            <person name="Sone T."/>
            <person name="Mitani Y."/>
            <person name="Peeters C."/>
            <person name="Kikuchi Y."/>
            <person name="Vandamme P."/>
        </authorList>
    </citation>
    <scope>NUCLEOTIDE SEQUENCE [LARGE SCALE GENOMIC DNA]</scope>
    <source>
        <strain evidence="12">RPE64</strain>
        <plasmid evidence="12 13">p2</plasmid>
    </source>
</reference>
<proteinExistence type="inferred from homology"/>
<feature type="transmembrane region" description="Helical" evidence="10">
    <location>
        <begin position="54"/>
        <end position="72"/>
    </location>
</feature>
<keyword evidence="4" id="KW-1003">Cell membrane</keyword>
<keyword evidence="13" id="KW-1185">Reference proteome</keyword>
<dbReference type="EMBL" id="AP013062">
    <property type="protein sequence ID" value="BAO94191.1"/>
    <property type="molecule type" value="Genomic_DNA"/>
</dbReference>
<feature type="transmembrane region" description="Helical" evidence="10">
    <location>
        <begin position="181"/>
        <end position="202"/>
    </location>
</feature>
<dbReference type="AlphaFoldDB" id="A0A060PKU4"/>
<feature type="region of interest" description="Disordered" evidence="9">
    <location>
        <begin position="1"/>
        <end position="37"/>
    </location>
</feature>
<comment type="similarity">
    <text evidence="2">Belongs to the major facilitator superfamily. Metabolite:H+ Symporter (MHS) family (TC 2.A.1.6) family.</text>
</comment>
<dbReference type="GO" id="GO:0005886">
    <property type="term" value="C:plasma membrane"/>
    <property type="evidence" value="ECO:0007669"/>
    <property type="project" value="UniProtKB-SubCell"/>
</dbReference>
<evidence type="ECO:0000256" key="7">
    <source>
        <dbReference type="ARBA" id="ARBA00022989"/>
    </source>
</evidence>
<dbReference type="InterPro" id="IPR020846">
    <property type="entry name" value="MFS_dom"/>
</dbReference>
<dbReference type="Pfam" id="PF07690">
    <property type="entry name" value="MFS_1"/>
    <property type="match status" value="1"/>
</dbReference>
<feature type="transmembrane region" description="Helical" evidence="10">
    <location>
        <begin position="359"/>
        <end position="383"/>
    </location>
</feature>
<dbReference type="InterPro" id="IPR051084">
    <property type="entry name" value="H+-coupled_symporters"/>
</dbReference>
<gene>
    <name evidence="12" type="ORF">BRPE64_ECDS03090</name>
</gene>